<dbReference type="EMBL" id="CM045758">
    <property type="protein sequence ID" value="KAI8028970.1"/>
    <property type="molecule type" value="Genomic_DNA"/>
</dbReference>
<name>A0ACC0IU27_9ERIC</name>
<protein>
    <submittedName>
        <fullName evidence="1">Callose synthase 9</fullName>
    </submittedName>
</protein>
<evidence type="ECO:0000313" key="1">
    <source>
        <dbReference type="EMBL" id="KAI8028970.1"/>
    </source>
</evidence>
<gene>
    <name evidence="1" type="ORF">LOK49_LG01G01338</name>
</gene>
<proteinExistence type="predicted"/>
<keyword evidence="2" id="KW-1185">Reference proteome</keyword>
<organism evidence="1 2">
    <name type="scientific">Camellia lanceoleosa</name>
    <dbReference type="NCBI Taxonomy" id="1840588"/>
    <lineage>
        <taxon>Eukaryota</taxon>
        <taxon>Viridiplantae</taxon>
        <taxon>Streptophyta</taxon>
        <taxon>Embryophyta</taxon>
        <taxon>Tracheophyta</taxon>
        <taxon>Spermatophyta</taxon>
        <taxon>Magnoliopsida</taxon>
        <taxon>eudicotyledons</taxon>
        <taxon>Gunneridae</taxon>
        <taxon>Pentapetalae</taxon>
        <taxon>asterids</taxon>
        <taxon>Ericales</taxon>
        <taxon>Theaceae</taxon>
        <taxon>Camellia</taxon>
    </lineage>
</organism>
<reference evidence="1 2" key="1">
    <citation type="journal article" date="2022" name="Plant J.">
        <title>Chromosome-level genome of Camellia lanceoleosa provides a valuable resource for understanding genome evolution and self-incompatibility.</title>
        <authorList>
            <person name="Gong W."/>
            <person name="Xiao S."/>
            <person name="Wang L."/>
            <person name="Liao Z."/>
            <person name="Chang Y."/>
            <person name="Mo W."/>
            <person name="Hu G."/>
            <person name="Li W."/>
            <person name="Zhao G."/>
            <person name="Zhu H."/>
            <person name="Hu X."/>
            <person name="Ji K."/>
            <person name="Xiang X."/>
            <person name="Song Q."/>
            <person name="Yuan D."/>
            <person name="Jin S."/>
            <person name="Zhang L."/>
        </authorList>
    </citation>
    <scope>NUCLEOTIDE SEQUENCE [LARGE SCALE GENOMIC DNA]</scope>
    <source>
        <strain evidence="1">SQ_2022a</strain>
    </source>
</reference>
<comment type="caution">
    <text evidence="1">The sequence shown here is derived from an EMBL/GenBank/DDBJ whole genome shotgun (WGS) entry which is preliminary data.</text>
</comment>
<sequence length="132" mass="15472">MPPPDDSFLILEQTPLSSPKSIETLALARCDWKETPISHVITLDVPGLTKEDIKIEVEENRVLRYMYSQQIFQQRLAKREDGTTDRSQDIAQLQEFYKHYREKHNVDKLREEEMQLRESGAFSGNHTEKILI</sequence>
<evidence type="ECO:0000313" key="2">
    <source>
        <dbReference type="Proteomes" id="UP001060215"/>
    </source>
</evidence>
<accession>A0ACC0IU27</accession>
<dbReference type="Proteomes" id="UP001060215">
    <property type="component" value="Chromosome 1"/>
</dbReference>